<dbReference type="Pfam" id="PF00072">
    <property type="entry name" value="Response_reg"/>
    <property type="match status" value="1"/>
</dbReference>
<dbReference type="CDD" id="cd17536">
    <property type="entry name" value="REC_YesN-like"/>
    <property type="match status" value="1"/>
</dbReference>
<dbReference type="PROSITE" id="PS50110">
    <property type="entry name" value="RESPONSE_REGULATORY"/>
    <property type="match status" value="1"/>
</dbReference>
<dbReference type="InterPro" id="IPR001789">
    <property type="entry name" value="Sig_transdc_resp-reg_receiver"/>
</dbReference>
<keyword evidence="4" id="KW-0472">Membrane</keyword>
<keyword evidence="1" id="KW-0963">Cytoplasm</keyword>
<dbReference type="SUPFAM" id="SSF52172">
    <property type="entry name" value="CheY-like"/>
    <property type="match status" value="1"/>
</dbReference>
<evidence type="ECO:0000259" key="5">
    <source>
        <dbReference type="PROSITE" id="PS50110"/>
    </source>
</evidence>
<dbReference type="SMART" id="SM00448">
    <property type="entry name" value="REC"/>
    <property type="match status" value="1"/>
</dbReference>
<organism evidence="6 7">
    <name type="scientific">Capillibacterium thermochitinicola</name>
    <dbReference type="NCBI Taxonomy" id="2699427"/>
    <lineage>
        <taxon>Bacteria</taxon>
        <taxon>Bacillati</taxon>
        <taxon>Bacillota</taxon>
        <taxon>Capillibacterium</taxon>
    </lineage>
</organism>
<dbReference type="Gene3D" id="3.40.50.2300">
    <property type="match status" value="1"/>
</dbReference>
<feature type="transmembrane region" description="Helical" evidence="4">
    <location>
        <begin position="457"/>
        <end position="477"/>
    </location>
</feature>
<keyword evidence="4" id="KW-1133">Transmembrane helix</keyword>
<evidence type="ECO:0000256" key="4">
    <source>
        <dbReference type="SAM" id="Phobius"/>
    </source>
</evidence>
<dbReference type="InterPro" id="IPR051552">
    <property type="entry name" value="HptR"/>
</dbReference>
<keyword evidence="3" id="KW-0597">Phosphoprotein</keyword>
<gene>
    <name evidence="6" type="ORF">G5B42_01095</name>
</gene>
<evidence type="ECO:0000313" key="7">
    <source>
        <dbReference type="Proteomes" id="UP000657177"/>
    </source>
</evidence>
<protein>
    <submittedName>
        <fullName evidence="6">Response regulator</fullName>
    </submittedName>
</protein>
<evidence type="ECO:0000256" key="2">
    <source>
        <dbReference type="ARBA" id="ARBA00023125"/>
    </source>
</evidence>
<dbReference type="Proteomes" id="UP000657177">
    <property type="component" value="Unassembled WGS sequence"/>
</dbReference>
<dbReference type="PANTHER" id="PTHR42713">
    <property type="entry name" value="HISTIDINE KINASE-RELATED"/>
    <property type="match status" value="1"/>
</dbReference>
<name>A0A8J6LRJ1_9FIRM</name>
<accession>A0A8J6LRJ1</accession>
<dbReference type="GO" id="GO:0000160">
    <property type="term" value="P:phosphorelay signal transduction system"/>
    <property type="evidence" value="ECO:0007669"/>
    <property type="project" value="InterPro"/>
</dbReference>
<evidence type="ECO:0000256" key="3">
    <source>
        <dbReference type="PROSITE-ProRule" id="PRU00169"/>
    </source>
</evidence>
<reference evidence="6" key="1">
    <citation type="submission" date="2020-06" db="EMBL/GenBank/DDBJ databases">
        <title>Novel chitinolytic bacterium.</title>
        <authorList>
            <person name="Ungkulpasvich U."/>
            <person name="Kosugi A."/>
            <person name="Uke A."/>
        </authorList>
    </citation>
    <scope>NUCLEOTIDE SEQUENCE</scope>
    <source>
        <strain evidence="6">UUS1-1</strain>
    </source>
</reference>
<keyword evidence="7" id="KW-1185">Reference proteome</keyword>
<keyword evidence="2" id="KW-0238">DNA-binding</keyword>
<proteinExistence type="predicted"/>
<dbReference type="AlphaFoldDB" id="A0A8J6LRJ1"/>
<feature type="domain" description="Response regulatory" evidence="5">
    <location>
        <begin position="3"/>
        <end position="120"/>
    </location>
</feature>
<feature type="modified residue" description="4-aspartylphosphate" evidence="3">
    <location>
        <position position="55"/>
    </location>
</feature>
<keyword evidence="4" id="KW-0812">Transmembrane</keyword>
<dbReference type="GO" id="GO:0003677">
    <property type="term" value="F:DNA binding"/>
    <property type="evidence" value="ECO:0007669"/>
    <property type="project" value="UniProtKB-KW"/>
</dbReference>
<sequence length="509" mass="59126">MYKVMIVDDEVLVRIGLKTTINWEDIGFTVAAEASNGEQGFEQYKKHHPDVLITDIKMPKRDGLWLIEEIRKENQDIKILVLTCYDEFSYARKALQLGADDYILKSEVEDEELISVMKKIKNKIDVLRRTKNSQLRMKSDRHDMKRSLLNDLIKSDFYVDEKIVERCAELDFTVDNTRFVWASIGIGEQAGQNNPKVNKMKHNAVLNIVYDQLQEKGLEYLYNHLRDNYLFLISAREMTAYRIQKIFELVSNAARQYFDLPLQIIYTDPFDELRERPDIYNDFIEKTGILFYSGPQHGLIQNTKEINFKDVNVFILKEQYSPSVIEYIGQGDFASLKELTYEIGHYFKDNKIKPMTVKIFYSTLAGDIFTSYGQLFEDNDDFLKYEDFHSGIVNLNRLEKVSKAFFDFAVKVMDELRQVKNGELIINKAIKALPPRRPGLGAQFFSVRISRKINTPVYIALAASISACISSARAWTFGNVAIRYFWVISIVFWVRTGVWATVFCPTGVW</sequence>
<feature type="transmembrane region" description="Helical" evidence="4">
    <location>
        <begin position="484"/>
        <end position="508"/>
    </location>
</feature>
<evidence type="ECO:0000256" key="1">
    <source>
        <dbReference type="ARBA" id="ARBA00022490"/>
    </source>
</evidence>
<dbReference type="EMBL" id="JAAKDE010000002">
    <property type="protein sequence ID" value="MBA2132152.1"/>
    <property type="molecule type" value="Genomic_DNA"/>
</dbReference>
<evidence type="ECO:0000313" key="6">
    <source>
        <dbReference type="EMBL" id="MBA2132152.1"/>
    </source>
</evidence>
<dbReference type="PANTHER" id="PTHR42713:SF3">
    <property type="entry name" value="TRANSCRIPTIONAL REGULATORY PROTEIN HPTR"/>
    <property type="match status" value="1"/>
</dbReference>
<dbReference type="InterPro" id="IPR011006">
    <property type="entry name" value="CheY-like_superfamily"/>
</dbReference>
<comment type="caution">
    <text evidence="6">The sequence shown here is derived from an EMBL/GenBank/DDBJ whole genome shotgun (WGS) entry which is preliminary data.</text>
</comment>